<gene>
    <name evidence="1" type="ORF">BCR42DRAFT_419325</name>
</gene>
<dbReference type="STRING" id="90262.A0A1X2IB63"/>
<dbReference type="EMBL" id="MCGE01000017">
    <property type="protein sequence ID" value="ORZ13170.1"/>
    <property type="molecule type" value="Genomic_DNA"/>
</dbReference>
<dbReference type="AlphaFoldDB" id="A0A1X2IB63"/>
<dbReference type="Gene3D" id="2.130.10.10">
    <property type="entry name" value="YVTN repeat-like/Quinoprotein amine dehydrogenase"/>
    <property type="match status" value="1"/>
</dbReference>
<comment type="caution">
    <text evidence="1">The sequence shown here is derived from an EMBL/GenBank/DDBJ whole genome shotgun (WGS) entry which is preliminary data.</text>
</comment>
<dbReference type="OrthoDB" id="7318948at2759"/>
<keyword evidence="2" id="KW-1185">Reference proteome</keyword>
<sequence length="123" mass="14251">MRYVNGCLLSKSINGRMEYWDPSNEQSIRSFRVKTGENHCRFDVSLDEAYFCVGTSRGSAVIYKLETGKVMVELSHRRSTKAVRCCAFSRDSRQILCGGQDGFIWRYDYIDDATLDLWAAWRK</sequence>
<dbReference type="InterPro" id="IPR015943">
    <property type="entry name" value="WD40/YVTN_repeat-like_dom_sf"/>
</dbReference>
<dbReference type="SUPFAM" id="SSF50978">
    <property type="entry name" value="WD40 repeat-like"/>
    <property type="match status" value="1"/>
</dbReference>
<organism evidence="1 2">
    <name type="scientific">Absidia repens</name>
    <dbReference type="NCBI Taxonomy" id="90262"/>
    <lineage>
        <taxon>Eukaryota</taxon>
        <taxon>Fungi</taxon>
        <taxon>Fungi incertae sedis</taxon>
        <taxon>Mucoromycota</taxon>
        <taxon>Mucoromycotina</taxon>
        <taxon>Mucoromycetes</taxon>
        <taxon>Mucorales</taxon>
        <taxon>Cunninghamellaceae</taxon>
        <taxon>Absidia</taxon>
    </lineage>
</organism>
<accession>A0A1X2IB63</accession>
<evidence type="ECO:0000313" key="2">
    <source>
        <dbReference type="Proteomes" id="UP000193560"/>
    </source>
</evidence>
<dbReference type="InterPro" id="IPR001680">
    <property type="entry name" value="WD40_rpt"/>
</dbReference>
<dbReference type="InterPro" id="IPR036322">
    <property type="entry name" value="WD40_repeat_dom_sf"/>
</dbReference>
<evidence type="ECO:0000313" key="1">
    <source>
        <dbReference type="EMBL" id="ORZ13170.1"/>
    </source>
</evidence>
<proteinExistence type="predicted"/>
<dbReference type="SMART" id="SM00320">
    <property type="entry name" value="WD40"/>
    <property type="match status" value="1"/>
</dbReference>
<name>A0A1X2IB63_9FUNG</name>
<dbReference type="Proteomes" id="UP000193560">
    <property type="component" value="Unassembled WGS sequence"/>
</dbReference>
<reference evidence="1 2" key="1">
    <citation type="submission" date="2016-07" db="EMBL/GenBank/DDBJ databases">
        <title>Pervasive Adenine N6-methylation of Active Genes in Fungi.</title>
        <authorList>
            <consortium name="DOE Joint Genome Institute"/>
            <person name="Mondo S.J."/>
            <person name="Dannebaum R.O."/>
            <person name="Kuo R.C."/>
            <person name="Labutti K."/>
            <person name="Haridas S."/>
            <person name="Kuo A."/>
            <person name="Salamov A."/>
            <person name="Ahrendt S.R."/>
            <person name="Lipzen A."/>
            <person name="Sullivan W."/>
            <person name="Andreopoulos W.B."/>
            <person name="Clum A."/>
            <person name="Lindquist E."/>
            <person name="Daum C."/>
            <person name="Ramamoorthy G.K."/>
            <person name="Gryganskyi A."/>
            <person name="Culley D."/>
            <person name="Magnuson J.K."/>
            <person name="James T.Y."/>
            <person name="O'Malley M.A."/>
            <person name="Stajich J.E."/>
            <person name="Spatafora J.W."/>
            <person name="Visel A."/>
            <person name="Grigoriev I.V."/>
        </authorList>
    </citation>
    <scope>NUCLEOTIDE SEQUENCE [LARGE SCALE GENOMIC DNA]</scope>
    <source>
        <strain evidence="1 2">NRRL 1336</strain>
    </source>
</reference>
<protein>
    <submittedName>
        <fullName evidence="1">WD40-repeat-containing domain protein</fullName>
    </submittedName>
</protein>